<dbReference type="SUPFAM" id="SSF50978">
    <property type="entry name" value="WD40 repeat-like"/>
    <property type="match status" value="1"/>
</dbReference>
<dbReference type="Proteomes" id="UP000271098">
    <property type="component" value="Unassembled WGS sequence"/>
</dbReference>
<dbReference type="EMBL" id="UYRT01004237">
    <property type="protein sequence ID" value="VDK35954.1"/>
    <property type="molecule type" value="Genomic_DNA"/>
</dbReference>
<organism evidence="4">
    <name type="scientific">Gongylonema pulchrum</name>
    <dbReference type="NCBI Taxonomy" id="637853"/>
    <lineage>
        <taxon>Eukaryota</taxon>
        <taxon>Metazoa</taxon>
        <taxon>Ecdysozoa</taxon>
        <taxon>Nematoda</taxon>
        <taxon>Chromadorea</taxon>
        <taxon>Rhabditida</taxon>
        <taxon>Spirurina</taxon>
        <taxon>Spiruromorpha</taxon>
        <taxon>Spiruroidea</taxon>
        <taxon>Gongylonematidae</taxon>
        <taxon>Gongylonema</taxon>
    </lineage>
</organism>
<dbReference type="GO" id="GO:0030686">
    <property type="term" value="C:90S preribosome"/>
    <property type="evidence" value="ECO:0007669"/>
    <property type="project" value="TreeGrafter"/>
</dbReference>
<gene>
    <name evidence="2" type="ORF">GPUH_LOCUS2707</name>
</gene>
<dbReference type="GO" id="GO:0000462">
    <property type="term" value="P:maturation of SSU-rRNA from tricistronic rRNA transcript (SSU-rRNA, 5.8S rRNA, LSU-rRNA)"/>
    <property type="evidence" value="ECO:0007669"/>
    <property type="project" value="TreeGrafter"/>
</dbReference>
<dbReference type="Gene3D" id="2.130.10.10">
    <property type="entry name" value="YVTN repeat-like/Quinoprotein amine dehydrogenase"/>
    <property type="match status" value="1"/>
</dbReference>
<dbReference type="OrthoDB" id="273340at2759"/>
<dbReference type="InterPro" id="IPR036322">
    <property type="entry name" value="WD40_repeat_dom_sf"/>
</dbReference>
<dbReference type="InterPro" id="IPR056551">
    <property type="entry name" value="Beta-prop_NOL10_N"/>
</dbReference>
<dbReference type="InterPro" id="IPR040382">
    <property type="entry name" value="NOL10/Enp2"/>
</dbReference>
<dbReference type="PANTHER" id="PTHR14927">
    <property type="entry name" value="NUCLEOLAR PROTEIN 10"/>
    <property type="match status" value="1"/>
</dbReference>
<name>A0A183D1W5_9BILA</name>
<dbReference type="Pfam" id="PF23098">
    <property type="entry name" value="Beta-prop_NOL10_N"/>
    <property type="match status" value="2"/>
</dbReference>
<dbReference type="AlphaFoldDB" id="A0A183D1W5"/>
<feature type="domain" description="Nucleolar protein 10-like N-terminal" evidence="1">
    <location>
        <begin position="80"/>
        <end position="142"/>
    </location>
</feature>
<evidence type="ECO:0000313" key="4">
    <source>
        <dbReference type="WBParaSite" id="GPUH_0000271101-mRNA-1"/>
    </source>
</evidence>
<dbReference type="GO" id="GO:0032040">
    <property type="term" value="C:small-subunit processome"/>
    <property type="evidence" value="ECO:0007669"/>
    <property type="project" value="TreeGrafter"/>
</dbReference>
<evidence type="ECO:0000313" key="3">
    <source>
        <dbReference type="Proteomes" id="UP000271098"/>
    </source>
</evidence>
<dbReference type="InterPro" id="IPR015943">
    <property type="entry name" value="WD40/YVTN_repeat-like_dom_sf"/>
</dbReference>
<evidence type="ECO:0000259" key="1">
    <source>
        <dbReference type="Pfam" id="PF23098"/>
    </source>
</evidence>
<evidence type="ECO:0000313" key="2">
    <source>
        <dbReference type="EMBL" id="VDK35954.1"/>
    </source>
</evidence>
<accession>A0A183D1W5</accession>
<reference evidence="4" key="1">
    <citation type="submission" date="2016-06" db="UniProtKB">
        <authorList>
            <consortium name="WormBaseParasite"/>
        </authorList>
    </citation>
    <scope>IDENTIFICATION</scope>
</reference>
<reference evidence="2 3" key="2">
    <citation type="submission" date="2018-11" db="EMBL/GenBank/DDBJ databases">
        <authorList>
            <consortium name="Pathogen Informatics"/>
        </authorList>
    </citation>
    <scope>NUCLEOTIDE SEQUENCE [LARGE SCALE GENOMIC DNA]</scope>
</reference>
<keyword evidence="3" id="KW-1185">Reference proteome</keyword>
<dbReference type="WBParaSite" id="GPUH_0000271101-mRNA-1">
    <property type="protein sequence ID" value="GPUH_0000271101-mRNA-1"/>
    <property type="gene ID" value="GPUH_0000271101"/>
</dbReference>
<feature type="domain" description="Nucleolar protein 10-like N-terminal" evidence="1">
    <location>
        <begin position="2"/>
        <end position="66"/>
    </location>
</feature>
<sequence>MPDVSNTVAVSPDGRHIFATGTYKPFLKCFDVNDLSLKFSRGLDADVVKLTVLSEDYSKVSFPGACMSELVYALKNILKTLISSSSSEIYRLNLEEGKFLEPLVTSSPSLTCCEFNNEHQLFVCGTSDGRIEAWDHRDASRCGILDCAVHLQSEYSKR</sequence>
<dbReference type="PANTHER" id="PTHR14927:SF0">
    <property type="entry name" value="NUCLEOLAR PROTEIN 10"/>
    <property type="match status" value="1"/>
</dbReference>
<protein>
    <submittedName>
        <fullName evidence="4">WD_REPEATS_REGION domain-containing protein</fullName>
    </submittedName>
</protein>
<proteinExistence type="predicted"/>